<keyword evidence="4" id="KW-1185">Reference proteome</keyword>
<feature type="coiled-coil region" evidence="1">
    <location>
        <begin position="141"/>
        <end position="175"/>
    </location>
</feature>
<evidence type="ECO:0000313" key="4">
    <source>
        <dbReference type="Proteomes" id="UP000799118"/>
    </source>
</evidence>
<dbReference type="Proteomes" id="UP000799118">
    <property type="component" value="Unassembled WGS sequence"/>
</dbReference>
<dbReference type="AlphaFoldDB" id="A0A6A4H338"/>
<dbReference type="EMBL" id="ML769594">
    <property type="protein sequence ID" value="KAE9392491.1"/>
    <property type="molecule type" value="Genomic_DNA"/>
</dbReference>
<keyword evidence="1" id="KW-0175">Coiled coil</keyword>
<accession>A0A6A4H338</accession>
<evidence type="ECO:0000256" key="2">
    <source>
        <dbReference type="SAM" id="MobiDB-lite"/>
    </source>
</evidence>
<organism evidence="3 4">
    <name type="scientific">Gymnopus androsaceus JB14</name>
    <dbReference type="NCBI Taxonomy" id="1447944"/>
    <lineage>
        <taxon>Eukaryota</taxon>
        <taxon>Fungi</taxon>
        <taxon>Dikarya</taxon>
        <taxon>Basidiomycota</taxon>
        <taxon>Agaricomycotina</taxon>
        <taxon>Agaricomycetes</taxon>
        <taxon>Agaricomycetidae</taxon>
        <taxon>Agaricales</taxon>
        <taxon>Marasmiineae</taxon>
        <taxon>Omphalotaceae</taxon>
        <taxon>Gymnopus</taxon>
    </lineage>
</organism>
<sequence>MKIINPSKNRDNMSTRALSSPSVQKPTSPPPLTLITSPQPGPGRSGLKPTETTTPSSSGPSTSSSTSFNLDSTTSTQTNLTSLMSSIPSSKPQQNVSPEIQSLANFIGNLRQTIEAIKGTCGFLAKSTEYVAKAGPAIKGAEELEKVRDLLQSRKAEHEAELAKLEAELSTRLQDAIKSSLRDEAVRLVKERVREELSNSVNKQLHLQLPVEVYDQTKEHPAQILQARTSVYNSEARARNSAVRASSDPLRPLQLRNGQVHPLFPLTVRNLADLSNDSVRALLEAYEVIPPLLQTEAQPVQSAGGGKNLRDGSLTREEKINSFMTFIGIPLRVIPTPSSASSSKEGKRFTSTLLISSCY</sequence>
<gene>
    <name evidence="3" type="ORF">BT96DRAFT_1023533</name>
</gene>
<feature type="region of interest" description="Disordered" evidence="2">
    <location>
        <begin position="1"/>
        <end position="76"/>
    </location>
</feature>
<evidence type="ECO:0000313" key="3">
    <source>
        <dbReference type="EMBL" id="KAE9392491.1"/>
    </source>
</evidence>
<feature type="compositionally biased region" description="Low complexity" evidence="2">
    <location>
        <begin position="49"/>
        <end position="76"/>
    </location>
</feature>
<reference evidence="3" key="1">
    <citation type="journal article" date="2019" name="Environ. Microbiol.">
        <title>Fungal ecological strategies reflected in gene transcription - a case study of two litter decomposers.</title>
        <authorList>
            <person name="Barbi F."/>
            <person name="Kohler A."/>
            <person name="Barry K."/>
            <person name="Baskaran P."/>
            <person name="Daum C."/>
            <person name="Fauchery L."/>
            <person name="Ihrmark K."/>
            <person name="Kuo A."/>
            <person name="LaButti K."/>
            <person name="Lipzen A."/>
            <person name="Morin E."/>
            <person name="Grigoriev I.V."/>
            <person name="Henrissat B."/>
            <person name="Lindahl B."/>
            <person name="Martin F."/>
        </authorList>
    </citation>
    <scope>NUCLEOTIDE SEQUENCE</scope>
    <source>
        <strain evidence="3">JB14</strain>
    </source>
</reference>
<protein>
    <submittedName>
        <fullName evidence="3">Uncharacterized protein</fullName>
    </submittedName>
</protein>
<feature type="compositionally biased region" description="Polar residues" evidence="2">
    <location>
        <begin position="14"/>
        <end position="25"/>
    </location>
</feature>
<name>A0A6A4H338_9AGAR</name>
<dbReference type="OrthoDB" id="6474464at2759"/>
<proteinExistence type="predicted"/>
<evidence type="ECO:0000256" key="1">
    <source>
        <dbReference type="SAM" id="Coils"/>
    </source>
</evidence>